<organism evidence="2 3">
    <name type="scientific">Galdieria sulphuraria</name>
    <name type="common">Red alga</name>
    <dbReference type="NCBI Taxonomy" id="130081"/>
    <lineage>
        <taxon>Eukaryota</taxon>
        <taxon>Rhodophyta</taxon>
        <taxon>Bangiophyceae</taxon>
        <taxon>Galdieriales</taxon>
        <taxon>Galdieriaceae</taxon>
        <taxon>Galdieria</taxon>
    </lineage>
</organism>
<keyword evidence="2" id="KW-0378">Hydrolase</keyword>
<name>M2XWA0_GALSU</name>
<dbReference type="InterPro" id="IPR023696">
    <property type="entry name" value="Ureohydrolase_dom_sf"/>
</dbReference>
<dbReference type="InterPro" id="IPR023801">
    <property type="entry name" value="His_deacetylse_dom"/>
</dbReference>
<dbReference type="AlphaFoldDB" id="M2XWA0"/>
<dbReference type="RefSeq" id="XP_005704234.1">
    <property type="nucleotide sequence ID" value="XM_005704177.1"/>
</dbReference>
<dbReference type="EMBL" id="KB454528">
    <property type="protein sequence ID" value="EME27714.1"/>
    <property type="molecule type" value="Genomic_DNA"/>
</dbReference>
<dbReference type="InterPro" id="IPR000286">
    <property type="entry name" value="HDACs"/>
</dbReference>
<reference evidence="3" key="1">
    <citation type="journal article" date="2013" name="Science">
        <title>Gene transfer from bacteria and archaea facilitated evolution of an extremophilic eukaryote.</title>
        <authorList>
            <person name="Schonknecht G."/>
            <person name="Chen W.H."/>
            <person name="Ternes C.M."/>
            <person name="Barbier G.G."/>
            <person name="Shrestha R.P."/>
            <person name="Stanke M."/>
            <person name="Brautigam A."/>
            <person name="Baker B.J."/>
            <person name="Banfield J.F."/>
            <person name="Garavito R.M."/>
            <person name="Carr K."/>
            <person name="Wilkerson C."/>
            <person name="Rensing S.A."/>
            <person name="Gagneul D."/>
            <person name="Dickenson N.E."/>
            <person name="Oesterhelt C."/>
            <person name="Lercher M.J."/>
            <person name="Weber A.P."/>
        </authorList>
    </citation>
    <scope>NUCLEOTIDE SEQUENCE [LARGE SCALE GENOMIC DNA]</scope>
    <source>
        <strain evidence="3">074W</strain>
    </source>
</reference>
<dbReference type="InterPro" id="IPR037138">
    <property type="entry name" value="His_deacetylse_dom_sf"/>
</dbReference>
<dbReference type="CDD" id="cd09992">
    <property type="entry name" value="HDAC_classII"/>
    <property type="match status" value="1"/>
</dbReference>
<dbReference type="GO" id="GO:0040029">
    <property type="term" value="P:epigenetic regulation of gene expression"/>
    <property type="evidence" value="ECO:0007669"/>
    <property type="project" value="TreeGrafter"/>
</dbReference>
<dbReference type="STRING" id="130081.M2XWA0"/>
<dbReference type="OMA" id="FFQHPFY"/>
<keyword evidence="3" id="KW-1185">Reference proteome</keyword>
<dbReference type="Gramene" id="EME27714">
    <property type="protein sequence ID" value="EME27714"/>
    <property type="gene ID" value="Gasu_47030"/>
</dbReference>
<dbReference type="Proteomes" id="UP000030680">
    <property type="component" value="Unassembled WGS sequence"/>
</dbReference>
<evidence type="ECO:0000313" key="3">
    <source>
        <dbReference type="Proteomes" id="UP000030680"/>
    </source>
</evidence>
<gene>
    <name evidence="2" type="ORF">Gasu_47030</name>
</gene>
<dbReference type="OrthoDB" id="424012at2759"/>
<dbReference type="PANTHER" id="PTHR10625">
    <property type="entry name" value="HISTONE DEACETYLASE HDAC1-RELATED"/>
    <property type="match status" value="1"/>
</dbReference>
<dbReference type="GO" id="GO:0141221">
    <property type="term" value="F:histone deacetylase activity, hydrolytic mechanism"/>
    <property type="evidence" value="ECO:0007669"/>
    <property type="project" value="UniProtKB-EC"/>
</dbReference>
<dbReference type="SUPFAM" id="SSF52768">
    <property type="entry name" value="Arginase/deacetylase"/>
    <property type="match status" value="1"/>
</dbReference>
<dbReference type="GeneID" id="17086601"/>
<feature type="domain" description="Histone deacetylase" evidence="1">
    <location>
        <begin position="73"/>
        <end position="359"/>
    </location>
</feature>
<dbReference type="Pfam" id="PF00850">
    <property type="entry name" value="Hist_deacetyl"/>
    <property type="match status" value="1"/>
</dbReference>
<evidence type="ECO:0000259" key="1">
    <source>
        <dbReference type="Pfam" id="PF00850"/>
    </source>
</evidence>
<protein>
    <submittedName>
        <fullName evidence="2">Histone deacetylase</fullName>
        <ecNumber evidence="2">3.5.1.98</ecNumber>
    </submittedName>
</protein>
<dbReference type="PRINTS" id="PR01270">
    <property type="entry name" value="HDASUPER"/>
</dbReference>
<dbReference type="EC" id="3.5.1.98" evidence="2"/>
<proteinExistence type="predicted"/>
<dbReference type="eggNOG" id="KOG1343">
    <property type="taxonomic scope" value="Eukaryota"/>
</dbReference>
<dbReference type="KEGG" id="gsl:Gasu_47030"/>
<dbReference type="PANTHER" id="PTHR10625:SF10">
    <property type="entry name" value="HISTONE DEACETYLASE HDAC1"/>
    <property type="match status" value="1"/>
</dbReference>
<sequence>MFLFVPLSSPMFRLLKRNRIVLQSLKCYRCELVVRPKNFSTFNCQSNLPSVEKVAVLYSDQFQLHQPPNGTRHPECPGRVTTTMRHLESSPIFSSLQLLPFEDEPCDDTWLKKRILSIHSVGYLEDLERWINQGAKSLDADTYLCDKSLEVSRLAVRAWLKATQYSFEYSQPSFVLARPPGHHATPFTGMGFCIFSNLAIAAKYAMEELGVSRVSILDWDVHHGNGTASCFQRDERVRFVSLHQFPFYPMTGAPSERGPLGNLLNIAFEAGADGSEFVKRLEEEAIPFLSQHKPDIVFVSAGYDALKMDPLGGLCLVPDDYFEMTRIVMSSFGHERIVFGLEGGYHLEETAKAIEKTLHGILHRCI</sequence>
<dbReference type="Gene3D" id="3.40.800.20">
    <property type="entry name" value="Histone deacetylase domain"/>
    <property type="match status" value="1"/>
</dbReference>
<evidence type="ECO:0000313" key="2">
    <source>
        <dbReference type="EMBL" id="EME27714.1"/>
    </source>
</evidence>
<accession>M2XWA0</accession>